<organism evidence="2 3">
    <name type="scientific">Colletotrichum chrysophilum</name>
    <dbReference type="NCBI Taxonomy" id="1836956"/>
    <lineage>
        <taxon>Eukaryota</taxon>
        <taxon>Fungi</taxon>
        <taxon>Dikarya</taxon>
        <taxon>Ascomycota</taxon>
        <taxon>Pezizomycotina</taxon>
        <taxon>Sordariomycetes</taxon>
        <taxon>Hypocreomycetidae</taxon>
        <taxon>Glomerellales</taxon>
        <taxon>Glomerellaceae</taxon>
        <taxon>Colletotrichum</taxon>
        <taxon>Colletotrichum gloeosporioides species complex</taxon>
    </lineage>
</organism>
<reference evidence="2" key="1">
    <citation type="submission" date="2023-01" db="EMBL/GenBank/DDBJ databases">
        <title>Colletotrichum chrysophilum M932 genome sequence.</title>
        <authorList>
            <person name="Baroncelli R."/>
        </authorList>
    </citation>
    <scope>NUCLEOTIDE SEQUENCE</scope>
    <source>
        <strain evidence="2">M932</strain>
    </source>
</reference>
<keyword evidence="3" id="KW-1185">Reference proteome</keyword>
<evidence type="ECO:0000256" key="1">
    <source>
        <dbReference type="SAM" id="MobiDB-lite"/>
    </source>
</evidence>
<dbReference type="AlphaFoldDB" id="A0AAD9AAM3"/>
<dbReference type="Proteomes" id="UP001243330">
    <property type="component" value="Unassembled WGS sequence"/>
</dbReference>
<dbReference type="EMBL" id="JAQOWY010000331">
    <property type="protein sequence ID" value="KAK1843980.1"/>
    <property type="molecule type" value="Genomic_DNA"/>
</dbReference>
<name>A0AAD9AAM3_9PEZI</name>
<gene>
    <name evidence="2" type="ORF">CCHR01_13380</name>
</gene>
<protein>
    <submittedName>
        <fullName evidence="2">Uncharacterized protein</fullName>
    </submittedName>
</protein>
<accession>A0AAD9AAM3</accession>
<feature type="region of interest" description="Disordered" evidence="1">
    <location>
        <begin position="1"/>
        <end position="25"/>
    </location>
</feature>
<comment type="caution">
    <text evidence="2">The sequence shown here is derived from an EMBL/GenBank/DDBJ whole genome shotgun (WGS) entry which is preliminary data.</text>
</comment>
<proteinExistence type="predicted"/>
<evidence type="ECO:0000313" key="2">
    <source>
        <dbReference type="EMBL" id="KAK1843980.1"/>
    </source>
</evidence>
<sequence>MRLQRPRVLQANGEMHHGGMHSTRRNRYAEGQGGLLSRPRSLAGKNALRTSFARDSRLVSGFVSILRSLGYTITIRVGRLCNDGTLFRSRTALLTAAGTYEDFYLILVLANLPRTTLQKNHIRLYHLRRRHHGCPRWRIHRRMLAHWIFLGGMEHRISDSHHQMSQLDGGGVCRGGGFHISRHRYDYSSHTTPAENATTEKGQDRSLYHVHSWPPHHGRKLLSHAIYQRCILTQPFLGLRASLALVSCRTCHVFPRHKSSSNT</sequence>
<evidence type="ECO:0000313" key="3">
    <source>
        <dbReference type="Proteomes" id="UP001243330"/>
    </source>
</evidence>